<proteinExistence type="predicted"/>
<dbReference type="Gene3D" id="3.10.129.10">
    <property type="entry name" value="Hotdog Thioesterase"/>
    <property type="match status" value="1"/>
</dbReference>
<dbReference type="CDD" id="cd03454">
    <property type="entry name" value="YdeM"/>
    <property type="match status" value="1"/>
</dbReference>
<dbReference type="PANTHER" id="PTHR43664:SF1">
    <property type="entry name" value="BETA-METHYLMALYL-COA DEHYDRATASE"/>
    <property type="match status" value="1"/>
</dbReference>
<name>A0A4R2LN30_9GAMM</name>
<dbReference type="InterPro" id="IPR052342">
    <property type="entry name" value="MCH/BMMD"/>
</dbReference>
<sequence length="150" mass="16453">MSLLYLEDLTPGRTFETDALEVTEAMIHAFARDFDPQPFHLDHAAADASLFKGLAASGWHTLALTMGLVVRSPMTIANGHVGMGVEGVRWPRPVRAGDTLRVTIEVLDVTPSRSQPGWGVMRARWTTRNQHGETVAVATPSYWVQARGDT</sequence>
<evidence type="ECO:0000313" key="2">
    <source>
        <dbReference type="EMBL" id="TCO80865.1"/>
    </source>
</evidence>
<keyword evidence="3" id="KW-1185">Reference proteome</keyword>
<dbReference type="Pfam" id="PF01575">
    <property type="entry name" value="MaoC_dehydratas"/>
    <property type="match status" value="1"/>
</dbReference>
<accession>A0A4R2LN30</accession>
<dbReference type="AlphaFoldDB" id="A0A4R2LN30"/>
<dbReference type="Proteomes" id="UP000295765">
    <property type="component" value="Unassembled WGS sequence"/>
</dbReference>
<dbReference type="EMBL" id="SLWY01000011">
    <property type="protein sequence ID" value="TCO80865.1"/>
    <property type="molecule type" value="Genomic_DNA"/>
</dbReference>
<gene>
    <name evidence="2" type="ORF">EV699_11166</name>
</gene>
<evidence type="ECO:0000313" key="3">
    <source>
        <dbReference type="Proteomes" id="UP000295765"/>
    </source>
</evidence>
<dbReference type="RefSeq" id="WP_207923009.1">
    <property type="nucleotide sequence ID" value="NZ_SLWY01000011.1"/>
</dbReference>
<dbReference type="InterPro" id="IPR029069">
    <property type="entry name" value="HotDog_dom_sf"/>
</dbReference>
<dbReference type="PANTHER" id="PTHR43664">
    <property type="entry name" value="MONOAMINE OXIDASE-RELATED"/>
    <property type="match status" value="1"/>
</dbReference>
<dbReference type="SUPFAM" id="SSF54637">
    <property type="entry name" value="Thioesterase/thiol ester dehydrase-isomerase"/>
    <property type="match status" value="1"/>
</dbReference>
<dbReference type="InterPro" id="IPR002539">
    <property type="entry name" value="MaoC-like_dom"/>
</dbReference>
<comment type="caution">
    <text evidence="2">The sequence shown here is derived from an EMBL/GenBank/DDBJ whole genome shotgun (WGS) entry which is preliminary data.</text>
</comment>
<evidence type="ECO:0000259" key="1">
    <source>
        <dbReference type="Pfam" id="PF01575"/>
    </source>
</evidence>
<protein>
    <submittedName>
        <fullName evidence="2">Acyl dehydratase</fullName>
    </submittedName>
</protein>
<reference evidence="2 3" key="1">
    <citation type="submission" date="2019-03" db="EMBL/GenBank/DDBJ databases">
        <title>Genomic Encyclopedia of Type Strains, Phase IV (KMG-IV): sequencing the most valuable type-strain genomes for metagenomic binning, comparative biology and taxonomic classification.</title>
        <authorList>
            <person name="Goeker M."/>
        </authorList>
    </citation>
    <scope>NUCLEOTIDE SEQUENCE [LARGE SCALE GENOMIC DNA]</scope>
    <source>
        <strain evidence="2 3">DSM 25287</strain>
    </source>
</reference>
<organism evidence="2 3">
    <name type="scientific">Plasticicumulans lactativorans</name>
    <dbReference type="NCBI Taxonomy" id="1133106"/>
    <lineage>
        <taxon>Bacteria</taxon>
        <taxon>Pseudomonadati</taxon>
        <taxon>Pseudomonadota</taxon>
        <taxon>Gammaproteobacteria</taxon>
        <taxon>Candidatus Competibacteraceae</taxon>
        <taxon>Plasticicumulans</taxon>
    </lineage>
</organism>
<feature type="domain" description="MaoC-like" evidence="1">
    <location>
        <begin position="10"/>
        <end position="113"/>
    </location>
</feature>